<keyword evidence="2" id="KW-1185">Reference proteome</keyword>
<sequence length="85" mass="9299">MRWKGGIKIGLPNGFDSLKSRVEHSTCCPKKRNGTYTVSIGWIMTGDQQCGKYKTGKNRFQSDGSIHGSYGVNCQALRAQGLCGQ</sequence>
<proteinExistence type="predicted"/>
<comment type="caution">
    <text evidence="1">The sequence shown here is derived from an EMBL/GenBank/DDBJ whole genome shotgun (WGS) entry which is preliminary data.</text>
</comment>
<dbReference type="PATRIC" id="fig|1675527.3.peg.2863"/>
<evidence type="ECO:0000313" key="1">
    <source>
        <dbReference type="EMBL" id="KMW57767.1"/>
    </source>
</evidence>
<accession>A0A0J9E4U6</accession>
<dbReference type="AlphaFoldDB" id="A0A0J9E4U6"/>
<protein>
    <submittedName>
        <fullName evidence="1">Uncharacterized protein</fullName>
    </submittedName>
</protein>
<dbReference type="Proteomes" id="UP000037178">
    <property type="component" value="Unassembled WGS sequence"/>
</dbReference>
<evidence type="ECO:0000313" key="2">
    <source>
        <dbReference type="Proteomes" id="UP000037178"/>
    </source>
</evidence>
<organism evidence="1 2">
    <name type="scientific">Candidatus Rhodobacter oscarellae</name>
    <dbReference type="NCBI Taxonomy" id="1675527"/>
    <lineage>
        <taxon>Bacteria</taxon>
        <taxon>Pseudomonadati</taxon>
        <taxon>Pseudomonadota</taxon>
        <taxon>Alphaproteobacteria</taxon>
        <taxon>Rhodobacterales</taxon>
        <taxon>Rhodobacter group</taxon>
        <taxon>Rhodobacter</taxon>
    </lineage>
</organism>
<dbReference type="EMBL" id="LFTY01000002">
    <property type="protein sequence ID" value="KMW57767.1"/>
    <property type="molecule type" value="Genomic_DNA"/>
</dbReference>
<name>A0A0J9E4U6_9RHOB</name>
<gene>
    <name evidence="1" type="ORF">AIOL_002735</name>
</gene>
<reference evidence="1 2" key="1">
    <citation type="submission" date="2015-06" db="EMBL/GenBank/DDBJ databases">
        <title>Draft genome sequence of an Alphaproteobacteria species associated to the Mediterranean sponge Oscarella lobularis.</title>
        <authorList>
            <person name="Jourda C."/>
            <person name="Santini S."/>
            <person name="Claverie J.-M."/>
        </authorList>
    </citation>
    <scope>NUCLEOTIDE SEQUENCE [LARGE SCALE GENOMIC DNA]</scope>
    <source>
        <strain evidence="1">IGS</strain>
    </source>
</reference>